<dbReference type="PANTHER" id="PTHR43693">
    <property type="entry name" value="PROTEIN PHOSPHATASE CHEZ"/>
    <property type="match status" value="1"/>
</dbReference>
<proteinExistence type="predicted"/>
<keyword evidence="2" id="KW-0378">Hydrolase</keyword>
<dbReference type="InterPro" id="IPR028976">
    <property type="entry name" value="CheC-like_sf"/>
</dbReference>
<evidence type="ECO:0000313" key="3">
    <source>
        <dbReference type="EMBL" id="MPN41899.1"/>
    </source>
</evidence>
<dbReference type="EMBL" id="VSSQ01099240">
    <property type="protein sequence ID" value="MPN41899.1"/>
    <property type="molecule type" value="Genomic_DNA"/>
</dbReference>
<reference evidence="3" key="1">
    <citation type="submission" date="2019-08" db="EMBL/GenBank/DDBJ databases">
        <authorList>
            <person name="Kucharzyk K."/>
            <person name="Murdoch R.W."/>
            <person name="Higgins S."/>
            <person name="Loffler F."/>
        </authorList>
    </citation>
    <scope>NUCLEOTIDE SEQUENCE</scope>
</reference>
<dbReference type="PANTHER" id="PTHR43693:SF1">
    <property type="entry name" value="PROTEIN PHOSPHATASE CHEZ"/>
    <property type="match status" value="1"/>
</dbReference>
<accession>A0A645HUN2</accession>
<dbReference type="AlphaFoldDB" id="A0A645HUN2"/>
<protein>
    <submittedName>
        <fullName evidence="3">Uncharacterized protein</fullName>
    </submittedName>
</protein>
<name>A0A645HUN2_9ZZZZ</name>
<dbReference type="GO" id="GO:0006935">
    <property type="term" value="P:chemotaxis"/>
    <property type="evidence" value="ECO:0007669"/>
    <property type="project" value="UniProtKB-KW"/>
</dbReference>
<gene>
    <name evidence="3" type="ORF">SDC9_189454</name>
</gene>
<dbReference type="InterPro" id="IPR050992">
    <property type="entry name" value="CheZ_family_phosphatases"/>
</dbReference>
<dbReference type="SUPFAM" id="SSF103039">
    <property type="entry name" value="CheC-like"/>
    <property type="match status" value="1"/>
</dbReference>
<evidence type="ECO:0000256" key="1">
    <source>
        <dbReference type="ARBA" id="ARBA00022500"/>
    </source>
</evidence>
<sequence>MFVGSTYNISVPGVAHDMLAAVLDVVISIFGQTGDVALVVNTTLSVGESDLDVQGNVIMIPDPGSLEGLLEKLGVM</sequence>
<keyword evidence="1" id="KW-0145">Chemotaxis</keyword>
<dbReference type="Gene3D" id="3.40.1550.10">
    <property type="entry name" value="CheC-like"/>
    <property type="match status" value="1"/>
</dbReference>
<comment type="caution">
    <text evidence="3">The sequence shown here is derived from an EMBL/GenBank/DDBJ whole genome shotgun (WGS) entry which is preliminary data.</text>
</comment>
<dbReference type="GO" id="GO:0016787">
    <property type="term" value="F:hydrolase activity"/>
    <property type="evidence" value="ECO:0007669"/>
    <property type="project" value="UniProtKB-KW"/>
</dbReference>
<organism evidence="3">
    <name type="scientific">bioreactor metagenome</name>
    <dbReference type="NCBI Taxonomy" id="1076179"/>
    <lineage>
        <taxon>unclassified sequences</taxon>
        <taxon>metagenomes</taxon>
        <taxon>ecological metagenomes</taxon>
    </lineage>
</organism>
<evidence type="ECO:0000256" key="2">
    <source>
        <dbReference type="ARBA" id="ARBA00022801"/>
    </source>
</evidence>